<sequence length="72" mass="8058">MANANHVDTNIRLIYAAGIDQEGNPVFKRKSYNNVKTTSTADEIFQAAQAIASLCQLPLYKIERDDKSEINE</sequence>
<gene>
    <name evidence="2" type="ORF">OEV82_04775</name>
</gene>
<dbReference type="Pfam" id="PF07872">
    <property type="entry name" value="DUF1659"/>
    <property type="match status" value="1"/>
</dbReference>
<comment type="caution">
    <text evidence="2">The sequence shown here is derived from an EMBL/GenBank/DDBJ whole genome shotgun (WGS) entry which is preliminary data.</text>
</comment>
<proteinExistence type="predicted"/>
<dbReference type="Proteomes" id="UP001208656">
    <property type="component" value="Unassembled WGS sequence"/>
</dbReference>
<accession>A0ABT2WDK5</accession>
<feature type="domain" description="DUF1659" evidence="1">
    <location>
        <begin position="2"/>
        <end position="72"/>
    </location>
</feature>
<dbReference type="RefSeq" id="WP_263061195.1">
    <property type="nucleotide sequence ID" value="NZ_JAOUSE010000008.1"/>
</dbReference>
<organism evidence="2 3">
    <name type="scientific">Pallidibacillus thermolactis</name>
    <dbReference type="NCBI Taxonomy" id="251051"/>
    <lineage>
        <taxon>Bacteria</taxon>
        <taxon>Bacillati</taxon>
        <taxon>Bacillota</taxon>
        <taxon>Bacilli</taxon>
        <taxon>Bacillales</taxon>
        <taxon>Bacillaceae</taxon>
        <taxon>Pallidibacillus</taxon>
    </lineage>
</organism>
<evidence type="ECO:0000313" key="3">
    <source>
        <dbReference type="Proteomes" id="UP001208656"/>
    </source>
</evidence>
<evidence type="ECO:0000259" key="1">
    <source>
        <dbReference type="Pfam" id="PF07872"/>
    </source>
</evidence>
<name>A0ABT2WDK5_9BACI</name>
<evidence type="ECO:0000313" key="2">
    <source>
        <dbReference type="EMBL" id="MCU9593764.1"/>
    </source>
</evidence>
<keyword evidence="3" id="KW-1185">Reference proteome</keyword>
<dbReference type="EMBL" id="JAOUSE010000008">
    <property type="protein sequence ID" value="MCU9593764.1"/>
    <property type="molecule type" value="Genomic_DNA"/>
</dbReference>
<reference evidence="2 3" key="1">
    <citation type="submission" date="2022-10" db="EMBL/GenBank/DDBJ databases">
        <title>Description of Fervidibacillus gen. nov. in the family Fervidibacillaceae fam. nov. with two species, Fervidibacillus albus sp. nov., and Fervidibacillus halotolerans sp. nov., isolated from tidal flat sediments.</title>
        <authorList>
            <person name="Kwon K.K."/>
            <person name="Yang S.-H."/>
        </authorList>
    </citation>
    <scope>NUCLEOTIDE SEQUENCE [LARGE SCALE GENOMIC DNA]</scope>
    <source>
        <strain evidence="2 3">DSM 23332</strain>
    </source>
</reference>
<dbReference type="InterPro" id="IPR012454">
    <property type="entry name" value="DUF1659"/>
</dbReference>
<protein>
    <submittedName>
        <fullName evidence="2">DUF1659 domain-containing protein</fullName>
    </submittedName>
</protein>